<reference evidence="3" key="2">
    <citation type="submission" date="2020-09" db="EMBL/GenBank/DDBJ databases">
        <authorList>
            <person name="Sun Q."/>
            <person name="Kim S."/>
        </authorList>
    </citation>
    <scope>NUCLEOTIDE SEQUENCE</scope>
    <source>
        <strain evidence="3">KCTC 32437</strain>
    </source>
</reference>
<feature type="compositionally biased region" description="Low complexity" evidence="1">
    <location>
        <begin position="107"/>
        <end position="118"/>
    </location>
</feature>
<dbReference type="SUPFAM" id="SSF47090">
    <property type="entry name" value="PGBD-like"/>
    <property type="match status" value="2"/>
</dbReference>
<feature type="domain" description="Peptidoglycan binding-like" evidence="2">
    <location>
        <begin position="122"/>
        <end position="177"/>
    </location>
</feature>
<dbReference type="InterPro" id="IPR036365">
    <property type="entry name" value="PGBD-like_sf"/>
</dbReference>
<dbReference type="Pfam" id="PF01471">
    <property type="entry name" value="PG_binding_1"/>
    <property type="match status" value="2"/>
</dbReference>
<dbReference type="Proteomes" id="UP000646579">
    <property type="component" value="Unassembled WGS sequence"/>
</dbReference>
<feature type="region of interest" description="Disordered" evidence="1">
    <location>
        <begin position="213"/>
        <end position="237"/>
    </location>
</feature>
<dbReference type="AlphaFoldDB" id="A0A918SAF5"/>
<feature type="compositionally biased region" description="Pro residues" evidence="1">
    <location>
        <begin position="274"/>
        <end position="292"/>
    </location>
</feature>
<feature type="compositionally biased region" description="Low complexity" evidence="1">
    <location>
        <begin position="213"/>
        <end position="233"/>
    </location>
</feature>
<protein>
    <recommendedName>
        <fullName evidence="2">Peptidoglycan binding-like domain-containing protein</fullName>
    </recommendedName>
</protein>
<keyword evidence="4" id="KW-1185">Reference proteome</keyword>
<evidence type="ECO:0000313" key="4">
    <source>
        <dbReference type="Proteomes" id="UP000646579"/>
    </source>
</evidence>
<organism evidence="3 4">
    <name type="scientific">Devosia pacifica</name>
    <dbReference type="NCBI Taxonomy" id="1335967"/>
    <lineage>
        <taxon>Bacteria</taxon>
        <taxon>Pseudomonadati</taxon>
        <taxon>Pseudomonadota</taxon>
        <taxon>Alphaproteobacteria</taxon>
        <taxon>Hyphomicrobiales</taxon>
        <taxon>Devosiaceae</taxon>
        <taxon>Devosia</taxon>
    </lineage>
</organism>
<dbReference type="InterPro" id="IPR036366">
    <property type="entry name" value="PGBDSf"/>
</dbReference>
<name>A0A918SAF5_9HYPH</name>
<evidence type="ECO:0000256" key="1">
    <source>
        <dbReference type="SAM" id="MobiDB-lite"/>
    </source>
</evidence>
<sequence length="384" mass="39663">MTASTLTQLPVMASSAALTSVARVSGWALSRFMRAPVANTGMAAMATLTALAMSNALYNQTMPHPAPFFAQSPNVPTPVAPRTAEPQVIPPVEQAPVAPEMSAPAASTETTGSISSTEPVGNPDVFAVQKKLSELGHYSGSLDGLYGPNTARAIRAFEQAHGMTPEGALKPEVIQAILGASERQSSAEEPAEVPEPVQVAEALVEQPAPAPAVARAQVAANPARAETPAPAERSTASQTIDSIVAAFEADSVVRPSSVQTAEPVQRVAETPATQPMPPLTQTPEAAPAPVPEPVATAPTEEPTATAAIAQRQPDAGPAAANTELVTRIQRGLASLGFLHGTIDGVPGDSTARAIRNFEVYYNYRVTGEVRPELIQLLESAGASV</sequence>
<feature type="domain" description="Peptidoglycan binding-like" evidence="2">
    <location>
        <begin position="323"/>
        <end position="376"/>
    </location>
</feature>
<proteinExistence type="predicted"/>
<comment type="caution">
    <text evidence="3">The sequence shown here is derived from an EMBL/GenBank/DDBJ whole genome shotgun (WGS) entry which is preliminary data.</text>
</comment>
<dbReference type="EMBL" id="BMZE01000003">
    <property type="protein sequence ID" value="GHA29479.1"/>
    <property type="molecule type" value="Genomic_DNA"/>
</dbReference>
<feature type="region of interest" description="Disordered" evidence="1">
    <location>
        <begin position="252"/>
        <end position="302"/>
    </location>
</feature>
<dbReference type="RefSeq" id="WP_189426205.1">
    <property type="nucleotide sequence ID" value="NZ_BMZE01000003.1"/>
</dbReference>
<dbReference type="Gene3D" id="1.10.101.10">
    <property type="entry name" value="PGBD-like superfamily/PGBD"/>
    <property type="match status" value="2"/>
</dbReference>
<evidence type="ECO:0000313" key="3">
    <source>
        <dbReference type="EMBL" id="GHA29479.1"/>
    </source>
</evidence>
<evidence type="ECO:0000259" key="2">
    <source>
        <dbReference type="Pfam" id="PF01471"/>
    </source>
</evidence>
<gene>
    <name evidence="3" type="ORF">GCM10007989_26340</name>
</gene>
<accession>A0A918SAF5</accession>
<feature type="region of interest" description="Disordered" evidence="1">
    <location>
        <begin position="97"/>
        <end position="121"/>
    </location>
</feature>
<feature type="compositionally biased region" description="Low complexity" evidence="1">
    <location>
        <begin position="293"/>
        <end position="302"/>
    </location>
</feature>
<dbReference type="InterPro" id="IPR002477">
    <property type="entry name" value="Peptidoglycan-bd-like"/>
</dbReference>
<reference evidence="3" key="1">
    <citation type="journal article" date="2014" name="Int. J. Syst. Evol. Microbiol.">
        <title>Complete genome sequence of Corynebacterium casei LMG S-19264T (=DSM 44701T), isolated from a smear-ripened cheese.</title>
        <authorList>
            <consortium name="US DOE Joint Genome Institute (JGI-PGF)"/>
            <person name="Walter F."/>
            <person name="Albersmeier A."/>
            <person name="Kalinowski J."/>
            <person name="Ruckert C."/>
        </authorList>
    </citation>
    <scope>NUCLEOTIDE SEQUENCE</scope>
    <source>
        <strain evidence="3">KCTC 32437</strain>
    </source>
</reference>